<dbReference type="Pfam" id="PF19760">
    <property type="entry name" value="DUF6247"/>
    <property type="match status" value="1"/>
</dbReference>
<protein>
    <submittedName>
        <fullName evidence="2">Uncharacterized protein</fullName>
    </submittedName>
</protein>
<dbReference type="RefSeq" id="WP_307567120.1">
    <property type="nucleotide sequence ID" value="NZ_JAUSQU010000001.1"/>
</dbReference>
<dbReference type="Proteomes" id="UP001225356">
    <property type="component" value="Unassembled WGS sequence"/>
</dbReference>
<gene>
    <name evidence="2" type="ORF">J2853_008540</name>
</gene>
<evidence type="ECO:0000313" key="3">
    <source>
        <dbReference type="Proteomes" id="UP001225356"/>
    </source>
</evidence>
<sequence>MTTASARHMDHNRLDPEEIPRRLPVGERERFVHEYRSALDAAHEVWRYRRLQEVLHLWNLRAAAYGQADFEQRAREASSAQPGEFVPAEQVFPGWTGGAR</sequence>
<dbReference type="InterPro" id="IPR046214">
    <property type="entry name" value="DUF6247"/>
</dbReference>
<keyword evidence="3" id="KW-1185">Reference proteome</keyword>
<evidence type="ECO:0000313" key="2">
    <source>
        <dbReference type="EMBL" id="MDP9849329.1"/>
    </source>
</evidence>
<comment type="caution">
    <text evidence="2">The sequence shown here is derived from an EMBL/GenBank/DDBJ whole genome shotgun (WGS) entry which is preliminary data.</text>
</comment>
<feature type="region of interest" description="Disordered" evidence="1">
    <location>
        <begin position="75"/>
        <end position="100"/>
    </location>
</feature>
<name>A0ABT9QRE9_9ACTN</name>
<reference evidence="2 3" key="1">
    <citation type="submission" date="2023-07" db="EMBL/GenBank/DDBJ databases">
        <title>Sequencing the genomes of 1000 actinobacteria strains.</title>
        <authorList>
            <person name="Klenk H.-P."/>
        </authorList>
    </citation>
    <scope>NUCLEOTIDE SEQUENCE [LARGE SCALE GENOMIC DNA]</scope>
    <source>
        <strain evidence="2 3">DSM 46740</strain>
    </source>
</reference>
<proteinExistence type="predicted"/>
<organism evidence="2 3">
    <name type="scientific">Streptosporangium lutulentum</name>
    <dbReference type="NCBI Taxonomy" id="1461250"/>
    <lineage>
        <taxon>Bacteria</taxon>
        <taxon>Bacillati</taxon>
        <taxon>Actinomycetota</taxon>
        <taxon>Actinomycetes</taxon>
        <taxon>Streptosporangiales</taxon>
        <taxon>Streptosporangiaceae</taxon>
        <taxon>Streptosporangium</taxon>
    </lineage>
</organism>
<evidence type="ECO:0000256" key="1">
    <source>
        <dbReference type="SAM" id="MobiDB-lite"/>
    </source>
</evidence>
<dbReference type="EMBL" id="JAUSQU010000001">
    <property type="protein sequence ID" value="MDP9849329.1"/>
    <property type="molecule type" value="Genomic_DNA"/>
</dbReference>
<feature type="compositionally biased region" description="Basic and acidic residues" evidence="1">
    <location>
        <begin position="7"/>
        <end position="20"/>
    </location>
</feature>
<feature type="region of interest" description="Disordered" evidence="1">
    <location>
        <begin position="1"/>
        <end position="20"/>
    </location>
</feature>
<accession>A0ABT9QRE9</accession>